<dbReference type="EMBL" id="JAEACU010000006">
    <property type="protein sequence ID" value="KAH7523501.1"/>
    <property type="molecule type" value="Genomic_DNA"/>
</dbReference>
<protein>
    <recommendedName>
        <fullName evidence="6">Monocopper oxidase-like protein SKU5</fullName>
    </recommendedName>
</protein>
<accession>A0A978V6G6</accession>
<dbReference type="PANTHER" id="PTHR11709:SF296">
    <property type="entry name" value="MULTI-COPPER OXIDASE TYPE I FAMILY PROTEIN"/>
    <property type="match status" value="1"/>
</dbReference>
<dbReference type="InterPro" id="IPR011706">
    <property type="entry name" value="Cu-oxidase_C"/>
</dbReference>
<feature type="domain" description="Plastocyanin-like" evidence="2">
    <location>
        <begin position="130"/>
        <end position="186"/>
    </location>
</feature>
<dbReference type="InterPro" id="IPR011707">
    <property type="entry name" value="Cu-oxidase-like_N"/>
</dbReference>
<dbReference type="GO" id="GO:0005507">
    <property type="term" value="F:copper ion binding"/>
    <property type="evidence" value="ECO:0007669"/>
    <property type="project" value="InterPro"/>
</dbReference>
<gene>
    <name evidence="4" type="ORF">FEM48_Zijuj06G0017900</name>
</gene>
<evidence type="ECO:0000256" key="1">
    <source>
        <dbReference type="ARBA" id="ARBA00010609"/>
    </source>
</evidence>
<dbReference type="AlphaFoldDB" id="A0A978V6G6"/>
<proteinExistence type="inferred from homology"/>
<dbReference type="Pfam" id="PF07732">
    <property type="entry name" value="Cu-oxidase_3"/>
    <property type="match status" value="1"/>
</dbReference>
<organism evidence="4 5">
    <name type="scientific">Ziziphus jujuba var. spinosa</name>
    <dbReference type="NCBI Taxonomy" id="714518"/>
    <lineage>
        <taxon>Eukaryota</taxon>
        <taxon>Viridiplantae</taxon>
        <taxon>Streptophyta</taxon>
        <taxon>Embryophyta</taxon>
        <taxon>Tracheophyta</taxon>
        <taxon>Spermatophyta</taxon>
        <taxon>Magnoliopsida</taxon>
        <taxon>eudicotyledons</taxon>
        <taxon>Gunneridae</taxon>
        <taxon>Pentapetalae</taxon>
        <taxon>rosids</taxon>
        <taxon>fabids</taxon>
        <taxon>Rosales</taxon>
        <taxon>Rhamnaceae</taxon>
        <taxon>Paliureae</taxon>
        <taxon>Ziziphus</taxon>
    </lineage>
</organism>
<dbReference type="Gene3D" id="2.60.40.420">
    <property type="entry name" value="Cupredoxins - blue copper proteins"/>
    <property type="match status" value="1"/>
</dbReference>
<evidence type="ECO:0000259" key="3">
    <source>
        <dbReference type="Pfam" id="PF07732"/>
    </source>
</evidence>
<dbReference type="SUPFAM" id="SSF49503">
    <property type="entry name" value="Cupredoxins"/>
    <property type="match status" value="1"/>
</dbReference>
<comment type="similarity">
    <text evidence="1">Belongs to the multicopper oxidase family.</text>
</comment>
<feature type="domain" description="Plastocyanin-like" evidence="3">
    <location>
        <begin position="20"/>
        <end position="65"/>
    </location>
</feature>
<dbReference type="InterPro" id="IPR045087">
    <property type="entry name" value="Cu-oxidase_fam"/>
</dbReference>
<evidence type="ECO:0000313" key="4">
    <source>
        <dbReference type="EMBL" id="KAH7523501.1"/>
    </source>
</evidence>
<dbReference type="PANTHER" id="PTHR11709">
    <property type="entry name" value="MULTI-COPPER OXIDASE"/>
    <property type="match status" value="1"/>
</dbReference>
<sequence>MLQNRQRFSTTGLFRTVIMPTLGVEKQAIVITDRFPWPLFYATTNDVVHISIRNNLREPFLMIWKKAGGGCGAIRVNNREVIPLPLDQPYGDLDILVANWYNAFHWVDTYMLNSLGTSTVTVSSSFGEFHFLVIMEQGIWNKSKMAKYNMVDAVSRSTVQVYPFSWTAIVIKLDNQAWVVEESHITRAYTVGFEEGYIKWPNEEKPKHDPSGS</sequence>
<dbReference type="InterPro" id="IPR008972">
    <property type="entry name" value="Cupredoxin"/>
</dbReference>
<name>A0A978V6G6_ZIZJJ</name>
<reference evidence="4" key="1">
    <citation type="journal article" date="2021" name="Front. Plant Sci.">
        <title>Chromosome-Scale Genome Assembly for Chinese Sour Jujube and Insights Into Its Genome Evolution and Domestication Signature.</title>
        <authorList>
            <person name="Shen L.-Y."/>
            <person name="Luo H."/>
            <person name="Wang X.-L."/>
            <person name="Wang X.-M."/>
            <person name="Qiu X.-J."/>
            <person name="Liu H."/>
            <person name="Zhou S.-S."/>
            <person name="Jia K.-H."/>
            <person name="Nie S."/>
            <person name="Bao Y.-T."/>
            <person name="Zhang R.-G."/>
            <person name="Yun Q.-Z."/>
            <person name="Chai Y.-H."/>
            <person name="Lu J.-Y."/>
            <person name="Li Y."/>
            <person name="Zhao S.-W."/>
            <person name="Mao J.-F."/>
            <person name="Jia S.-G."/>
            <person name="Mao Y.-M."/>
        </authorList>
    </citation>
    <scope>NUCLEOTIDE SEQUENCE</scope>
    <source>
        <strain evidence="4">AT0</strain>
        <tissue evidence="4">Leaf</tissue>
    </source>
</reference>
<dbReference type="Proteomes" id="UP000813462">
    <property type="component" value="Unassembled WGS sequence"/>
</dbReference>
<evidence type="ECO:0000313" key="5">
    <source>
        <dbReference type="Proteomes" id="UP000813462"/>
    </source>
</evidence>
<dbReference type="GO" id="GO:0016491">
    <property type="term" value="F:oxidoreductase activity"/>
    <property type="evidence" value="ECO:0007669"/>
    <property type="project" value="InterPro"/>
</dbReference>
<comment type="caution">
    <text evidence="4">The sequence shown here is derived from an EMBL/GenBank/DDBJ whole genome shotgun (WGS) entry which is preliminary data.</text>
</comment>
<evidence type="ECO:0008006" key="6">
    <source>
        <dbReference type="Google" id="ProtNLM"/>
    </source>
</evidence>
<dbReference type="Pfam" id="PF07731">
    <property type="entry name" value="Cu-oxidase_2"/>
    <property type="match status" value="1"/>
</dbReference>
<evidence type="ECO:0000259" key="2">
    <source>
        <dbReference type="Pfam" id="PF07731"/>
    </source>
</evidence>